<reference evidence="6" key="1">
    <citation type="journal article" date="2019" name="Int. J. Syst. Evol. Microbiol.">
        <title>The Global Catalogue of Microorganisms (GCM) 10K type strain sequencing project: providing services to taxonomists for standard genome sequencing and annotation.</title>
        <authorList>
            <consortium name="The Broad Institute Genomics Platform"/>
            <consortium name="The Broad Institute Genome Sequencing Center for Infectious Disease"/>
            <person name="Wu L."/>
            <person name="Ma J."/>
        </authorList>
    </citation>
    <scope>NUCLEOTIDE SEQUENCE [LARGE SCALE GENOMIC DNA]</scope>
    <source>
        <strain evidence="6">JCM 1490</strain>
    </source>
</reference>
<evidence type="ECO:0000256" key="1">
    <source>
        <dbReference type="ARBA" id="ARBA00001096"/>
    </source>
</evidence>
<dbReference type="InterPro" id="IPR025532">
    <property type="entry name" value="G6P_1-epimerase"/>
</dbReference>
<comment type="catalytic activity">
    <reaction evidence="1">
        <text>alpha-D-glucose 6-phosphate = beta-D-glucose 6-phosphate</text>
        <dbReference type="Rhea" id="RHEA:16249"/>
        <dbReference type="ChEBI" id="CHEBI:58225"/>
        <dbReference type="ChEBI" id="CHEBI:58247"/>
        <dbReference type="EC" id="5.1.3.15"/>
    </reaction>
</comment>
<evidence type="ECO:0000256" key="3">
    <source>
        <dbReference type="ARBA" id="ARBA00023235"/>
    </source>
</evidence>
<evidence type="ECO:0000256" key="4">
    <source>
        <dbReference type="PIRNR" id="PIRNR016020"/>
    </source>
</evidence>
<dbReference type="PIRSF" id="PIRSF016020">
    <property type="entry name" value="PHexose_mutarotase"/>
    <property type="match status" value="1"/>
</dbReference>
<comment type="caution">
    <text evidence="5">The sequence shown here is derived from an EMBL/GenBank/DDBJ whole genome shotgun (WGS) entry which is preliminary data.</text>
</comment>
<comment type="similarity">
    <text evidence="2 4">Belongs to the glucose-6-phosphate 1-epimerase family.</text>
</comment>
<evidence type="ECO:0000256" key="2">
    <source>
        <dbReference type="ARBA" id="ARBA00005866"/>
    </source>
</evidence>
<dbReference type="SUPFAM" id="SSF74650">
    <property type="entry name" value="Galactose mutarotase-like"/>
    <property type="match status" value="1"/>
</dbReference>
<dbReference type="EMBL" id="JBHTCQ010000004">
    <property type="protein sequence ID" value="MFC7406871.1"/>
    <property type="molecule type" value="Genomic_DNA"/>
</dbReference>
<gene>
    <name evidence="5" type="ORF">ACFQQL_17255</name>
</gene>
<dbReference type="Gene3D" id="2.70.98.10">
    <property type="match status" value="1"/>
</dbReference>
<dbReference type="PANTHER" id="PTHR11122:SF13">
    <property type="entry name" value="GLUCOSE-6-PHOSPHATE 1-EPIMERASE"/>
    <property type="match status" value="1"/>
</dbReference>
<dbReference type="InterPro" id="IPR008183">
    <property type="entry name" value="Aldose_1/G6P_1-epimerase"/>
</dbReference>
<proteinExistence type="inferred from homology"/>
<protein>
    <recommendedName>
        <fullName evidence="4">Putative glucose-6-phosphate 1-epimerase</fullName>
        <ecNumber evidence="4">5.1.3.15</ecNumber>
    </recommendedName>
</protein>
<name>A0ABW2QBL2_9MICO</name>
<dbReference type="Proteomes" id="UP001596455">
    <property type="component" value="Unassembled WGS sequence"/>
</dbReference>
<dbReference type="Pfam" id="PF01263">
    <property type="entry name" value="Aldose_epim"/>
    <property type="match status" value="1"/>
</dbReference>
<dbReference type="EC" id="5.1.3.15" evidence="4"/>
<keyword evidence="6" id="KW-1185">Reference proteome</keyword>
<dbReference type="RefSeq" id="WP_382396398.1">
    <property type="nucleotide sequence ID" value="NZ_JBHTCQ010000004.1"/>
</dbReference>
<dbReference type="GO" id="GO:0016853">
    <property type="term" value="F:isomerase activity"/>
    <property type="evidence" value="ECO:0007669"/>
    <property type="project" value="UniProtKB-KW"/>
</dbReference>
<evidence type="ECO:0000313" key="5">
    <source>
        <dbReference type="EMBL" id="MFC7406871.1"/>
    </source>
</evidence>
<accession>A0ABW2QBL2</accession>
<dbReference type="PANTHER" id="PTHR11122">
    <property type="entry name" value="APOSPORY-ASSOCIATED PROTEIN C-RELATED"/>
    <property type="match status" value="1"/>
</dbReference>
<dbReference type="CDD" id="cd09020">
    <property type="entry name" value="D-hex-6-P-epi_like"/>
    <property type="match status" value="1"/>
</dbReference>
<dbReference type="InterPro" id="IPR014718">
    <property type="entry name" value="GH-type_carb-bd"/>
</dbReference>
<keyword evidence="3 4" id="KW-0413">Isomerase</keyword>
<sequence length="303" mass="32423">MPATTPLPDVPGLPAGVTLENGEGGLPVLRVETARATGEVYLHGGQVTGWTPAGHAPVIWTSPRARFEPDAAIRGGIPLCFPWFGPGREPEMRPAHGFARLADFTLLEAREDDGDVALTLRLTDEDAAGLPGTDVWPFPFELTCQVRFGSTLRVAVTTRNTSAHVRSYEEAQHAYLAVQDVRDVRITGLDGAPYLDKVGTPGPHTQRGELTFAGETDRIYGSTSDVTVHDPGLGRRLTVTKQGSASTIVWSPWSAKAAAMADLGEEHWTGMVCVEPANVLHDGIVLEPGASHTTTVTYAVERS</sequence>
<dbReference type="InterPro" id="IPR011013">
    <property type="entry name" value="Gal_mutarotase_sf_dom"/>
</dbReference>
<organism evidence="5 6">
    <name type="scientific">Georgenia alba</name>
    <dbReference type="NCBI Taxonomy" id="2233858"/>
    <lineage>
        <taxon>Bacteria</taxon>
        <taxon>Bacillati</taxon>
        <taxon>Actinomycetota</taxon>
        <taxon>Actinomycetes</taxon>
        <taxon>Micrococcales</taxon>
        <taxon>Bogoriellaceae</taxon>
        <taxon>Georgenia</taxon>
    </lineage>
</organism>
<evidence type="ECO:0000313" key="6">
    <source>
        <dbReference type="Proteomes" id="UP001596455"/>
    </source>
</evidence>